<comment type="caution">
    <text evidence="1">The sequence shown here is derived from an EMBL/GenBank/DDBJ whole genome shotgun (WGS) entry which is preliminary data.</text>
</comment>
<evidence type="ECO:0000313" key="1">
    <source>
        <dbReference type="EMBL" id="PTQ79813.1"/>
    </source>
</evidence>
<dbReference type="Proteomes" id="UP000244152">
    <property type="component" value="Unassembled WGS sequence"/>
</dbReference>
<evidence type="ECO:0000313" key="2">
    <source>
        <dbReference type="Proteomes" id="UP000244152"/>
    </source>
</evidence>
<name>A0A2T5I7K9_9PROT</name>
<accession>A0A2T5I7K9</accession>
<reference evidence="1 2" key="1">
    <citation type="submission" date="2018-04" db="EMBL/GenBank/DDBJ databases">
        <title>Active sludge and wastewater microbial communities from Klosterneuburg, Austria.</title>
        <authorList>
            <person name="Wagner M."/>
        </authorList>
    </citation>
    <scope>NUCLEOTIDE SEQUENCE [LARGE SCALE GENOMIC DNA]</scope>
    <source>
        <strain evidence="1 2">Nl12</strain>
    </source>
</reference>
<dbReference type="EMBL" id="QAOK01000022">
    <property type="protein sequence ID" value="PTQ79813.1"/>
    <property type="molecule type" value="Genomic_DNA"/>
</dbReference>
<organism evidence="1 2">
    <name type="scientific">Nitrosospira multiformis</name>
    <dbReference type="NCBI Taxonomy" id="1231"/>
    <lineage>
        <taxon>Bacteria</taxon>
        <taxon>Pseudomonadati</taxon>
        <taxon>Pseudomonadota</taxon>
        <taxon>Betaproteobacteria</taxon>
        <taxon>Nitrosomonadales</taxon>
        <taxon>Nitrosomonadaceae</taxon>
        <taxon>Nitrosospira</taxon>
    </lineage>
</organism>
<proteinExistence type="predicted"/>
<dbReference type="AlphaFoldDB" id="A0A2T5I7K9"/>
<sequence>MSLSRWIDEGLPRYYDKEKGLALVDRSGLYMTGLSQARSPKEKIYQESDLVKYRKDRLWRLDLQLLSVWKTRPRQVRLQKKASRIRPKRSDAAFHTWGSIPNALAQIQLDVCIG</sequence>
<protein>
    <submittedName>
        <fullName evidence="1">Uncharacterized protein</fullName>
    </submittedName>
</protein>
<gene>
    <name evidence="1" type="ORF">C8R21_12217</name>
</gene>